<reference evidence="1" key="1">
    <citation type="submission" date="2018-02" db="EMBL/GenBank/DDBJ databases">
        <title>Rhizophora mucronata_Transcriptome.</title>
        <authorList>
            <person name="Meera S.P."/>
            <person name="Sreeshan A."/>
            <person name="Augustine A."/>
        </authorList>
    </citation>
    <scope>NUCLEOTIDE SEQUENCE</scope>
    <source>
        <tissue evidence="1">Leaf</tissue>
    </source>
</reference>
<organism evidence="1">
    <name type="scientific">Rhizophora mucronata</name>
    <name type="common">Asiatic mangrove</name>
    <dbReference type="NCBI Taxonomy" id="61149"/>
    <lineage>
        <taxon>Eukaryota</taxon>
        <taxon>Viridiplantae</taxon>
        <taxon>Streptophyta</taxon>
        <taxon>Embryophyta</taxon>
        <taxon>Tracheophyta</taxon>
        <taxon>Spermatophyta</taxon>
        <taxon>Magnoliopsida</taxon>
        <taxon>eudicotyledons</taxon>
        <taxon>Gunneridae</taxon>
        <taxon>Pentapetalae</taxon>
        <taxon>rosids</taxon>
        <taxon>fabids</taxon>
        <taxon>Malpighiales</taxon>
        <taxon>Rhizophoraceae</taxon>
        <taxon>Rhizophora</taxon>
    </lineage>
</organism>
<protein>
    <submittedName>
        <fullName evidence="1">Uncharacterized protein</fullName>
    </submittedName>
</protein>
<dbReference type="AlphaFoldDB" id="A0A2P2NG84"/>
<dbReference type="EMBL" id="GGEC01061018">
    <property type="protein sequence ID" value="MBX41502.1"/>
    <property type="molecule type" value="Transcribed_RNA"/>
</dbReference>
<proteinExistence type="predicted"/>
<evidence type="ECO:0000313" key="1">
    <source>
        <dbReference type="EMBL" id="MBX41502.1"/>
    </source>
</evidence>
<accession>A0A2P2NG84</accession>
<sequence length="59" mass="6824">MCRDTRISQLRVSTQEKRNGIMAVTLNPKISSFCLTQFHKFIHAKFQLSILNDGRRISS</sequence>
<name>A0A2P2NG84_RHIMU</name>